<evidence type="ECO:0000313" key="3">
    <source>
        <dbReference type="EMBL" id="AXY22160.1"/>
    </source>
</evidence>
<keyword evidence="2" id="KW-0732">Signal</keyword>
<name>A0A347WBB7_9PROT</name>
<feature type="compositionally biased region" description="Low complexity" evidence="1">
    <location>
        <begin position="45"/>
        <end position="54"/>
    </location>
</feature>
<feature type="signal peptide" evidence="2">
    <location>
        <begin position="1"/>
        <end position="26"/>
    </location>
</feature>
<evidence type="ECO:0000256" key="2">
    <source>
        <dbReference type="SAM" id="SignalP"/>
    </source>
</evidence>
<protein>
    <submittedName>
        <fullName evidence="3">Uncharacterized protein</fullName>
    </submittedName>
</protein>
<organism evidence="3 4">
    <name type="scientific">Komagataeibacter saccharivorans</name>
    <dbReference type="NCBI Taxonomy" id="265959"/>
    <lineage>
        <taxon>Bacteria</taxon>
        <taxon>Pseudomonadati</taxon>
        <taxon>Pseudomonadota</taxon>
        <taxon>Alphaproteobacteria</taxon>
        <taxon>Acetobacterales</taxon>
        <taxon>Acetobacteraceae</taxon>
        <taxon>Komagataeibacter</taxon>
    </lineage>
</organism>
<dbReference type="InterPro" id="IPR006311">
    <property type="entry name" value="TAT_signal"/>
</dbReference>
<feature type="compositionally biased region" description="Polar residues" evidence="1">
    <location>
        <begin position="29"/>
        <end position="38"/>
    </location>
</feature>
<evidence type="ECO:0000313" key="4">
    <source>
        <dbReference type="Proteomes" id="UP000264120"/>
    </source>
</evidence>
<dbReference type="EMBL" id="CP023036">
    <property type="protein sequence ID" value="AXY22160.1"/>
    <property type="molecule type" value="Genomic_DNA"/>
</dbReference>
<keyword evidence="4" id="KW-1185">Reference proteome</keyword>
<dbReference type="RefSeq" id="WP_102325436.1">
    <property type="nucleotide sequence ID" value="NZ_CALCQY010000009.1"/>
</dbReference>
<accession>A0A347WBB7</accession>
<gene>
    <name evidence="3" type="ORF">CD178_01382</name>
</gene>
<dbReference type="PROSITE" id="PS51318">
    <property type="entry name" value="TAT"/>
    <property type="match status" value="1"/>
</dbReference>
<dbReference type="KEGG" id="ksc:CD178_01382"/>
<sequence length="86" mass="8689">MTVSPRRFLAALSAVAVMGVAAPVMAQTPEPTTPSVSAPQHAPDASEGVAGAEAGAKKEKHHGSHHGSHHHGAKKDETKEAAPAAQ</sequence>
<dbReference type="AlphaFoldDB" id="A0A347WBB7"/>
<proteinExistence type="predicted"/>
<dbReference type="GeneID" id="98313591"/>
<feature type="region of interest" description="Disordered" evidence="1">
    <location>
        <begin position="27"/>
        <end position="86"/>
    </location>
</feature>
<reference evidence="3 4" key="1">
    <citation type="submission" date="2017-08" db="EMBL/GenBank/DDBJ databases">
        <title>Complete genome sequence of Gluconacetobacter saccharivorans CV1 isolated from Fermented Vinegar.</title>
        <authorList>
            <person name="Kim S.-Y."/>
        </authorList>
    </citation>
    <scope>NUCLEOTIDE SEQUENCE [LARGE SCALE GENOMIC DNA]</scope>
    <source>
        <strain evidence="3 4">CV1</strain>
    </source>
</reference>
<feature type="compositionally biased region" description="Basic residues" evidence="1">
    <location>
        <begin position="58"/>
        <end position="73"/>
    </location>
</feature>
<feature type="chain" id="PRO_5043713952" evidence="2">
    <location>
        <begin position="27"/>
        <end position="86"/>
    </location>
</feature>
<dbReference type="Proteomes" id="UP000264120">
    <property type="component" value="Chromosome"/>
</dbReference>
<evidence type="ECO:0000256" key="1">
    <source>
        <dbReference type="SAM" id="MobiDB-lite"/>
    </source>
</evidence>